<name>A0A2A7MJC9_9CLOT</name>
<dbReference type="OrthoDB" id="1664853at2"/>
<keyword evidence="2" id="KW-1185">Reference proteome</keyword>
<organism evidence="1 2">
    <name type="scientific">Clostridium neonatale</name>
    <dbReference type="NCBI Taxonomy" id="137838"/>
    <lineage>
        <taxon>Bacteria</taxon>
        <taxon>Bacillati</taxon>
        <taxon>Bacillota</taxon>
        <taxon>Clostridia</taxon>
        <taxon>Eubacteriales</taxon>
        <taxon>Clostridiaceae</taxon>
        <taxon>Clostridium</taxon>
    </lineage>
</organism>
<gene>
    <name evidence="1" type="ORF">CQ394_06980</name>
</gene>
<dbReference type="RefSeq" id="WP_058295598.1">
    <property type="nucleotide sequence ID" value="NZ_CAMRXB010000049.1"/>
</dbReference>
<dbReference type="STRING" id="137838.GCA_001458595_02866"/>
<reference evidence="1 2" key="1">
    <citation type="submission" date="2017-10" db="EMBL/GenBank/DDBJ databases">
        <title>Effective Description of Clostridium neonatale sp. nov. linked to necrotizing enterocolitis in neonates and a clarification of species assignable to the genus Clostridium (Prazmowski 1880) emend. Lawson and Rainey 2016.</title>
        <authorList>
            <person name="Bernard K."/>
            <person name="Burdz T."/>
            <person name="Wiebe D."/>
            <person name="Balcewich B."/>
            <person name="Alfa M."/>
            <person name="Bernier A.-M."/>
        </authorList>
    </citation>
    <scope>NUCLEOTIDE SEQUENCE [LARGE SCALE GENOMIC DNA]</scope>
    <source>
        <strain evidence="1 2">LCDC99A005</strain>
    </source>
</reference>
<dbReference type="AlphaFoldDB" id="A0A2A7MJC9"/>
<protein>
    <recommendedName>
        <fullName evidence="3">DNA and RNA helicase</fullName>
    </recommendedName>
</protein>
<evidence type="ECO:0000313" key="1">
    <source>
        <dbReference type="EMBL" id="PEG31441.1"/>
    </source>
</evidence>
<evidence type="ECO:0000313" key="2">
    <source>
        <dbReference type="Proteomes" id="UP000220840"/>
    </source>
</evidence>
<sequence>MFKNKYPLFKAGRLLKTEMLNELRDYPRNFIDIIFKSYCDGIICGCEIDVKDEALMVKRGIIKHNDVIYFLDEDKEVEYKCNNKLLILKIRFLNEKTSKDFIENSTEIYLDENVELKEDEMELCRFFLREGAHLRIHYTGFEDLSTEYDTVNVIYSLHSGNDEAGLDPIILRSYGSEILRCSSIEPWDIIFGTMCIQAKETIEKEIILDYLCHKLEIENRNYSNEEMYFYLLDILKRERENTGGRNRHGRGGYKKILID</sequence>
<accession>A0A2A7MJC9</accession>
<comment type="caution">
    <text evidence="1">The sequence shown here is derived from an EMBL/GenBank/DDBJ whole genome shotgun (WGS) entry which is preliminary data.</text>
</comment>
<proteinExistence type="predicted"/>
<evidence type="ECO:0008006" key="3">
    <source>
        <dbReference type="Google" id="ProtNLM"/>
    </source>
</evidence>
<dbReference type="Proteomes" id="UP000220840">
    <property type="component" value="Unassembled WGS sequence"/>
</dbReference>
<dbReference type="EMBL" id="PDCJ01000001">
    <property type="protein sequence ID" value="PEG31441.1"/>
    <property type="molecule type" value="Genomic_DNA"/>
</dbReference>